<dbReference type="GO" id="GO:0045727">
    <property type="term" value="P:positive regulation of translation"/>
    <property type="evidence" value="ECO:0007669"/>
    <property type="project" value="TreeGrafter"/>
</dbReference>
<comment type="caution">
    <text evidence="3">The sequence shown here is derived from an EMBL/GenBank/DDBJ whole genome shotgun (WGS) entry which is preliminary data.</text>
</comment>
<name>A0A5A9PA21_9TELE</name>
<sequence length="445" mass="50115">MHSDNAVSRQRAFQTPSCHLCLQRGSVRPQNDPNGIAQRTAVLPFPKDLGIANYRPERTGSSPRQVHAEETHRPFYSWGDVRPARWDTSLDSPYAPCTCLREIRRDCGCIQRWYYPEHSFNGCRVNPHPKVRGQRYYREVSYVSEQHYRDSEQGDLQDDNSAPSYNGHCQRRRVSFKNHQERHGFNGPDTSRQSGLNSRCNGTDSGQVAFFPTEVPPGKLGRSRVAKANEPAQDIRRSQGSESNQKKSHGTVREQIKHVVHELEEVLGGLKQVQLEMKEVVQKIDVLTSDIDLGEDVSSPPTSFLQDGRHRSSPTAGVASSDQESSPETSDSSITHGSLSVDLFLMNNPSVMRNHTSSSLPDQRAVTAENNFHTFTQQTSESHRTVRELNGTCLPHRTPIIRVNKELENHECIKSKSHRPPPYPQNGQKPLGSRPDRTSGAPQYL</sequence>
<dbReference type="PANTHER" id="PTHR15917:SF0">
    <property type="entry name" value="PROTEIN LARGEN"/>
    <property type="match status" value="1"/>
</dbReference>
<dbReference type="EMBL" id="SOYY01000007">
    <property type="protein sequence ID" value="KAA0718525.1"/>
    <property type="molecule type" value="Genomic_DNA"/>
</dbReference>
<reference evidence="3 4" key="1">
    <citation type="journal article" date="2019" name="Mol. Ecol. Resour.">
        <title>Chromosome-level genome assembly of Triplophysa tibetana, a fish adapted to the harsh high-altitude environment of the Tibetan Plateau.</title>
        <authorList>
            <person name="Yang X."/>
            <person name="Liu H."/>
            <person name="Ma Z."/>
            <person name="Zou Y."/>
            <person name="Zou M."/>
            <person name="Mao Y."/>
            <person name="Li X."/>
            <person name="Wang H."/>
            <person name="Chen T."/>
            <person name="Wang W."/>
            <person name="Yang R."/>
        </authorList>
    </citation>
    <scope>NUCLEOTIDE SEQUENCE [LARGE SCALE GENOMIC DNA]</scope>
    <source>
        <strain evidence="3">TTIB1903HZAU</strain>
        <tissue evidence="3">Muscle</tissue>
    </source>
</reference>
<dbReference type="PANTHER" id="PTHR15917">
    <property type="match status" value="1"/>
</dbReference>
<dbReference type="GO" id="GO:0045793">
    <property type="term" value="P:positive regulation of cell size"/>
    <property type="evidence" value="ECO:0007669"/>
    <property type="project" value="TreeGrafter"/>
</dbReference>
<feature type="region of interest" description="Disordered" evidence="2">
    <location>
        <begin position="412"/>
        <end position="445"/>
    </location>
</feature>
<dbReference type="AlphaFoldDB" id="A0A5A9PA21"/>
<protein>
    <recommendedName>
        <fullName evidence="5">Protein Largen</fullName>
    </recommendedName>
</protein>
<accession>A0A5A9PA21</accession>
<evidence type="ECO:0000256" key="2">
    <source>
        <dbReference type="SAM" id="MobiDB-lite"/>
    </source>
</evidence>
<evidence type="ECO:0000256" key="1">
    <source>
        <dbReference type="ARBA" id="ARBA00023054"/>
    </source>
</evidence>
<feature type="region of interest" description="Disordered" evidence="2">
    <location>
        <begin position="147"/>
        <end position="252"/>
    </location>
</feature>
<feature type="compositionally biased region" description="Polar residues" evidence="2">
    <location>
        <begin position="188"/>
        <end position="206"/>
    </location>
</feature>
<evidence type="ECO:0008006" key="5">
    <source>
        <dbReference type="Google" id="ProtNLM"/>
    </source>
</evidence>
<evidence type="ECO:0000313" key="4">
    <source>
        <dbReference type="Proteomes" id="UP000324632"/>
    </source>
</evidence>
<proteinExistence type="predicted"/>
<dbReference type="Proteomes" id="UP000324632">
    <property type="component" value="Chromosome 7"/>
</dbReference>
<evidence type="ECO:0000313" key="3">
    <source>
        <dbReference type="EMBL" id="KAA0718525.1"/>
    </source>
</evidence>
<keyword evidence="1" id="KW-0175">Coiled coil</keyword>
<feature type="compositionally biased region" description="Polar residues" evidence="2">
    <location>
        <begin position="313"/>
        <end position="336"/>
    </location>
</feature>
<keyword evidence="4" id="KW-1185">Reference proteome</keyword>
<gene>
    <name evidence="3" type="ORF">E1301_Tti013105</name>
</gene>
<dbReference type="InterPro" id="IPR027997">
    <property type="entry name" value="Largen/INSYN1"/>
</dbReference>
<organism evidence="3 4">
    <name type="scientific">Triplophysa tibetana</name>
    <dbReference type="NCBI Taxonomy" id="1572043"/>
    <lineage>
        <taxon>Eukaryota</taxon>
        <taxon>Metazoa</taxon>
        <taxon>Chordata</taxon>
        <taxon>Craniata</taxon>
        <taxon>Vertebrata</taxon>
        <taxon>Euteleostomi</taxon>
        <taxon>Actinopterygii</taxon>
        <taxon>Neopterygii</taxon>
        <taxon>Teleostei</taxon>
        <taxon>Ostariophysi</taxon>
        <taxon>Cypriniformes</taxon>
        <taxon>Nemacheilidae</taxon>
        <taxon>Triplophysa</taxon>
    </lineage>
</organism>
<feature type="region of interest" description="Disordered" evidence="2">
    <location>
        <begin position="292"/>
        <end position="336"/>
    </location>
</feature>